<evidence type="ECO:0000256" key="3">
    <source>
        <dbReference type="ARBA" id="ARBA00023163"/>
    </source>
</evidence>
<comment type="caution">
    <text evidence="5">The sequence shown here is derived from an EMBL/GenBank/DDBJ whole genome shotgun (WGS) entry which is preliminary data.</text>
</comment>
<evidence type="ECO:0000256" key="2">
    <source>
        <dbReference type="ARBA" id="ARBA00023125"/>
    </source>
</evidence>
<dbReference type="Gene3D" id="1.10.10.10">
    <property type="entry name" value="Winged helix-like DNA-binding domain superfamily/Winged helix DNA-binding domain"/>
    <property type="match status" value="1"/>
</dbReference>
<keyword evidence="3" id="KW-0804">Transcription</keyword>
<keyword evidence="2" id="KW-0238">DNA-binding</keyword>
<dbReference type="Proteomes" id="UP000266178">
    <property type="component" value="Unassembled WGS sequence"/>
</dbReference>
<dbReference type="GO" id="GO:0003700">
    <property type="term" value="F:DNA-binding transcription factor activity"/>
    <property type="evidence" value="ECO:0007669"/>
    <property type="project" value="InterPro"/>
</dbReference>
<evidence type="ECO:0000259" key="4">
    <source>
        <dbReference type="PROSITE" id="PS50987"/>
    </source>
</evidence>
<keyword evidence="1" id="KW-0805">Transcription regulation</keyword>
<organism evidence="5 6">
    <name type="scientific">Meiothermus granaticius NBRC 107808</name>
    <dbReference type="NCBI Taxonomy" id="1227551"/>
    <lineage>
        <taxon>Bacteria</taxon>
        <taxon>Thermotogati</taxon>
        <taxon>Deinococcota</taxon>
        <taxon>Deinococci</taxon>
        <taxon>Thermales</taxon>
        <taxon>Thermaceae</taxon>
        <taxon>Meiothermus</taxon>
    </lineage>
</organism>
<feature type="domain" description="HTH arsR-type" evidence="4">
    <location>
        <begin position="1"/>
        <end position="107"/>
    </location>
</feature>
<proteinExistence type="predicted"/>
<dbReference type="PROSITE" id="PS50987">
    <property type="entry name" value="HTH_ARSR_2"/>
    <property type="match status" value="1"/>
</dbReference>
<dbReference type="SMART" id="SM00418">
    <property type="entry name" value="HTH_ARSR"/>
    <property type="match status" value="1"/>
</dbReference>
<dbReference type="NCBIfam" id="NF033788">
    <property type="entry name" value="HTH_metalloreg"/>
    <property type="match status" value="1"/>
</dbReference>
<sequence>MNEALAVLRLKALADPARLRLVKILAELPDEHTVCDPRCGDVYGVCFCHLEESLGLSAPTVSHHLKVLREAGLIEVVRVGKWSYYRLNPAGLEGLLSTLGELRSTHRATALRKAR</sequence>
<dbReference type="PANTHER" id="PTHR33154:SF33">
    <property type="entry name" value="TRANSCRIPTIONAL REPRESSOR SDPR"/>
    <property type="match status" value="1"/>
</dbReference>
<dbReference type="RefSeq" id="WP_119356729.1">
    <property type="nucleotide sequence ID" value="NZ_BJXM01000001.1"/>
</dbReference>
<gene>
    <name evidence="5" type="primary">arsR1</name>
    <name evidence="5" type="ORF">Mgrana_01223</name>
</gene>
<dbReference type="GO" id="GO:0003677">
    <property type="term" value="F:DNA binding"/>
    <property type="evidence" value="ECO:0007669"/>
    <property type="project" value="UniProtKB-KW"/>
</dbReference>
<dbReference type="SUPFAM" id="SSF46785">
    <property type="entry name" value="Winged helix' DNA-binding domain"/>
    <property type="match status" value="1"/>
</dbReference>
<protein>
    <submittedName>
        <fullName evidence="5">Arsenic resistance transcriptional regulator ArsR1</fullName>
    </submittedName>
</protein>
<dbReference type="OrthoDB" id="9799175at2"/>
<keyword evidence="6" id="KW-1185">Reference proteome</keyword>
<dbReference type="AlphaFoldDB" id="A0A399FAU5"/>
<dbReference type="CDD" id="cd00090">
    <property type="entry name" value="HTH_ARSR"/>
    <property type="match status" value="1"/>
</dbReference>
<dbReference type="InterPro" id="IPR036388">
    <property type="entry name" value="WH-like_DNA-bd_sf"/>
</dbReference>
<dbReference type="InterPro" id="IPR036390">
    <property type="entry name" value="WH_DNA-bd_sf"/>
</dbReference>
<accession>A0A399FAU5</accession>
<dbReference type="InterPro" id="IPR011991">
    <property type="entry name" value="ArsR-like_HTH"/>
</dbReference>
<reference evidence="5 6" key="1">
    <citation type="submission" date="2018-08" db="EMBL/GenBank/DDBJ databases">
        <title>Meiothermus granaticius genome AF-68 sequencing project.</title>
        <authorList>
            <person name="Da Costa M.S."/>
            <person name="Albuquerque L."/>
            <person name="Raposo P."/>
            <person name="Froufe H.J.C."/>
            <person name="Barroso C.S."/>
            <person name="Egas C."/>
        </authorList>
    </citation>
    <scope>NUCLEOTIDE SEQUENCE [LARGE SCALE GENOMIC DNA]</scope>
    <source>
        <strain evidence="5 6">AF-68</strain>
    </source>
</reference>
<dbReference type="InterPro" id="IPR051081">
    <property type="entry name" value="HTH_MetalResp_TranReg"/>
</dbReference>
<dbReference type="EMBL" id="QWLB01000013">
    <property type="protein sequence ID" value="RIH92816.1"/>
    <property type="molecule type" value="Genomic_DNA"/>
</dbReference>
<evidence type="ECO:0000256" key="1">
    <source>
        <dbReference type="ARBA" id="ARBA00023015"/>
    </source>
</evidence>
<evidence type="ECO:0000313" key="5">
    <source>
        <dbReference type="EMBL" id="RIH92816.1"/>
    </source>
</evidence>
<evidence type="ECO:0000313" key="6">
    <source>
        <dbReference type="Proteomes" id="UP000266178"/>
    </source>
</evidence>
<name>A0A399FAU5_9DEIN</name>
<dbReference type="Pfam" id="PF01022">
    <property type="entry name" value="HTH_5"/>
    <property type="match status" value="1"/>
</dbReference>
<dbReference type="PANTHER" id="PTHR33154">
    <property type="entry name" value="TRANSCRIPTIONAL REGULATOR, ARSR FAMILY"/>
    <property type="match status" value="1"/>
</dbReference>
<dbReference type="InterPro" id="IPR001845">
    <property type="entry name" value="HTH_ArsR_DNA-bd_dom"/>
</dbReference>